<reference evidence="2" key="1">
    <citation type="submission" date="2020-05" db="EMBL/GenBank/DDBJ databases">
        <authorList>
            <person name="Chiriac C."/>
            <person name="Salcher M."/>
            <person name="Ghai R."/>
            <person name="Kavagutti S V."/>
        </authorList>
    </citation>
    <scope>NUCLEOTIDE SEQUENCE</scope>
</reference>
<dbReference type="EMBL" id="CAFARE010000007">
    <property type="protein sequence ID" value="CAB4838221.1"/>
    <property type="molecule type" value="Genomic_DNA"/>
</dbReference>
<accession>A0A6J7AZ68</accession>
<dbReference type="AlphaFoldDB" id="A0A6J7AZ68"/>
<evidence type="ECO:0000313" key="2">
    <source>
        <dbReference type="EMBL" id="CAB4838221.1"/>
    </source>
</evidence>
<proteinExistence type="predicted"/>
<dbReference type="EMBL" id="CAEZYI010000041">
    <property type="protein sequence ID" value="CAB4722170.1"/>
    <property type="molecule type" value="Genomic_DNA"/>
</dbReference>
<protein>
    <submittedName>
        <fullName evidence="2">Unannotated protein</fullName>
    </submittedName>
</protein>
<sequence>MSDARDLETLLSIARQQEAGRNGSESAQISAIRILANAGGALPIADLISRYGVSSQTIALLCDEEQHTDKRRKVRARLGEVDGVPVVWLTASGHQASGKSRGFEIRPTSDSLGHALGPSRLAKWIEPLAPTLNPHGVELSVTWGPSCQAFSRRTEALAWARLKTQADQTGDVGVLTGGLIPDALLIERRPVTEQGSQMFESAWKRKPFDRDEIAETVVAVEVQNATRQASDPLRSKVDAWSSAVENLKVASIVLWIVEPNACKVLASLGVGDPVRRPGQIFISSGTVGLGGELFAVPGPRWWVLDVPRLAPSP</sequence>
<evidence type="ECO:0000313" key="1">
    <source>
        <dbReference type="EMBL" id="CAB4722170.1"/>
    </source>
</evidence>
<organism evidence="2">
    <name type="scientific">freshwater metagenome</name>
    <dbReference type="NCBI Taxonomy" id="449393"/>
    <lineage>
        <taxon>unclassified sequences</taxon>
        <taxon>metagenomes</taxon>
        <taxon>ecological metagenomes</taxon>
    </lineage>
</organism>
<name>A0A6J7AZ68_9ZZZZ</name>
<gene>
    <name evidence="1" type="ORF">UFOPK2662_00802</name>
    <name evidence="2" type="ORF">UFOPK3232_00344</name>
</gene>